<proteinExistence type="predicted"/>
<keyword evidence="2" id="KW-1185">Reference proteome</keyword>
<accession>A0A7X1TGW9</accession>
<gene>
    <name evidence="1" type="ORF">GCT13_19085</name>
</gene>
<dbReference type="Proteomes" id="UP000484381">
    <property type="component" value="Unassembled WGS sequence"/>
</dbReference>
<name>A0A7X1TGW9_9BURK</name>
<comment type="caution">
    <text evidence="1">The sequence shown here is derived from an EMBL/GenBank/DDBJ whole genome shotgun (WGS) entry which is preliminary data.</text>
</comment>
<dbReference type="EMBL" id="WHNP01000016">
    <property type="protein sequence ID" value="MPW18945.1"/>
    <property type="molecule type" value="Genomic_DNA"/>
</dbReference>
<evidence type="ECO:0000313" key="2">
    <source>
        <dbReference type="Proteomes" id="UP000484381"/>
    </source>
</evidence>
<dbReference type="RefSeq" id="WP_152760493.1">
    <property type="nucleotide sequence ID" value="NZ_WHNP01000016.1"/>
</dbReference>
<evidence type="ECO:0000313" key="1">
    <source>
        <dbReference type="EMBL" id="MPW18945.1"/>
    </source>
</evidence>
<dbReference type="AlphaFoldDB" id="A0A7X1TGW9"/>
<organism evidence="1 2">
    <name type="scientific">Paraburkholderia franconis</name>
    <dbReference type="NCBI Taxonomy" id="2654983"/>
    <lineage>
        <taxon>Bacteria</taxon>
        <taxon>Pseudomonadati</taxon>
        <taxon>Pseudomonadota</taxon>
        <taxon>Betaproteobacteria</taxon>
        <taxon>Burkholderiales</taxon>
        <taxon>Burkholderiaceae</taxon>
        <taxon>Paraburkholderia</taxon>
    </lineage>
</organism>
<reference evidence="1 2" key="1">
    <citation type="submission" date="2019-10" db="EMBL/GenBank/DDBJ databases">
        <title>Paraburkholderia sp. isolated from nodules of Mimosa pudica from Brazilian Atlantic Forest soils.</title>
        <authorList>
            <person name="Paulitsch F."/>
            <person name="Hungria M."/>
            <person name="Dall'Agnol R."/>
        </authorList>
    </citation>
    <scope>NUCLEOTIDE SEQUENCE [LARGE SCALE GENOMIC DNA]</scope>
    <source>
        <strain evidence="1 2">CNPSo 3157</strain>
    </source>
</reference>
<protein>
    <submittedName>
        <fullName evidence="1">Uncharacterized protein</fullName>
    </submittedName>
</protein>
<sequence length="90" mass="9862">MKMPATANLKLWRLWDGKEVTDAMKKKFSVSPVECAAHFATSCCSVEGCRASMASFSLYLVATAIAAAHLQERLVTPLQDSFAVFAFEQT</sequence>